<dbReference type="InterPro" id="IPR001339">
    <property type="entry name" value="mRNA_cap_enzyme_adenylation"/>
</dbReference>
<dbReference type="Proteomes" id="UP000485058">
    <property type="component" value="Unassembled WGS sequence"/>
</dbReference>
<dbReference type="AlphaFoldDB" id="A0A699YBW3"/>
<dbReference type="GO" id="GO:0004484">
    <property type="term" value="F:mRNA guanylyltransferase activity"/>
    <property type="evidence" value="ECO:0007669"/>
    <property type="project" value="InterPro"/>
</dbReference>
<sequence>MRFPKPGHPPVQQHHGQAPIADYPVSRPHSLTLMDGEMVVDHAADGYHRRYLVYDMAVCNGKPLMTEKWIKRFEAVRTMVIDPRSKEQKWVSRHFEENNPSPSPSH</sequence>
<dbReference type="InterPro" id="IPR051029">
    <property type="entry name" value="mRNA_Capping_Enz/RNA_Phosphat"/>
</dbReference>
<accession>A0A699YBW3</accession>
<reference evidence="3 4" key="1">
    <citation type="submission" date="2020-02" db="EMBL/GenBank/DDBJ databases">
        <title>Draft genome sequence of Haematococcus lacustris strain NIES-144.</title>
        <authorList>
            <person name="Morimoto D."/>
            <person name="Nakagawa S."/>
            <person name="Yoshida T."/>
            <person name="Sawayama S."/>
        </authorList>
    </citation>
    <scope>NUCLEOTIDE SEQUENCE [LARGE SCALE GENOMIC DNA]</scope>
    <source>
        <strain evidence="3 4">NIES-144</strain>
    </source>
</reference>
<feature type="compositionally biased region" description="Basic and acidic residues" evidence="1">
    <location>
        <begin position="84"/>
        <end position="97"/>
    </location>
</feature>
<evidence type="ECO:0000313" key="3">
    <source>
        <dbReference type="EMBL" id="GFH07677.1"/>
    </source>
</evidence>
<proteinExistence type="predicted"/>
<name>A0A699YBW3_HAELA</name>
<feature type="region of interest" description="Disordered" evidence="1">
    <location>
        <begin position="1"/>
        <end position="24"/>
    </location>
</feature>
<dbReference type="SUPFAM" id="SSF56091">
    <property type="entry name" value="DNA ligase/mRNA capping enzyme, catalytic domain"/>
    <property type="match status" value="1"/>
</dbReference>
<protein>
    <submittedName>
        <fullName evidence="3">Tyr_phosphatase_2 domain-containing protein</fullName>
    </submittedName>
</protein>
<evidence type="ECO:0000259" key="2">
    <source>
        <dbReference type="Pfam" id="PF01331"/>
    </source>
</evidence>
<dbReference type="GO" id="GO:0006370">
    <property type="term" value="P:7-methylguanosine mRNA capping"/>
    <property type="evidence" value="ECO:0007669"/>
    <property type="project" value="InterPro"/>
</dbReference>
<dbReference type="GO" id="GO:0005524">
    <property type="term" value="F:ATP binding"/>
    <property type="evidence" value="ECO:0007669"/>
    <property type="project" value="InterPro"/>
</dbReference>
<feature type="domain" description="mRNA capping enzyme adenylation" evidence="2">
    <location>
        <begin position="26"/>
        <end position="89"/>
    </location>
</feature>
<gene>
    <name evidence="3" type="ORF">HaLaN_02510</name>
</gene>
<dbReference type="Gene3D" id="3.30.470.30">
    <property type="entry name" value="DNA ligase/mRNA capping enzyme"/>
    <property type="match status" value="1"/>
</dbReference>
<dbReference type="Pfam" id="PF01331">
    <property type="entry name" value="mRNA_cap_enzyme"/>
    <property type="match status" value="1"/>
</dbReference>
<dbReference type="PANTHER" id="PTHR10367">
    <property type="entry name" value="MRNA-CAPPING ENZYME"/>
    <property type="match status" value="1"/>
</dbReference>
<evidence type="ECO:0000256" key="1">
    <source>
        <dbReference type="SAM" id="MobiDB-lite"/>
    </source>
</evidence>
<dbReference type="EMBL" id="BLLF01000109">
    <property type="protein sequence ID" value="GFH07677.1"/>
    <property type="molecule type" value="Genomic_DNA"/>
</dbReference>
<keyword evidence="4" id="KW-1185">Reference proteome</keyword>
<feature type="region of interest" description="Disordered" evidence="1">
    <location>
        <begin position="84"/>
        <end position="106"/>
    </location>
</feature>
<evidence type="ECO:0000313" key="4">
    <source>
        <dbReference type="Proteomes" id="UP000485058"/>
    </source>
</evidence>
<dbReference type="PANTHER" id="PTHR10367:SF17">
    <property type="entry name" value="MRNA-CAPPING ENZYME"/>
    <property type="match status" value="1"/>
</dbReference>
<organism evidence="3 4">
    <name type="scientific">Haematococcus lacustris</name>
    <name type="common">Green alga</name>
    <name type="synonym">Haematococcus pluvialis</name>
    <dbReference type="NCBI Taxonomy" id="44745"/>
    <lineage>
        <taxon>Eukaryota</taxon>
        <taxon>Viridiplantae</taxon>
        <taxon>Chlorophyta</taxon>
        <taxon>core chlorophytes</taxon>
        <taxon>Chlorophyceae</taxon>
        <taxon>CS clade</taxon>
        <taxon>Chlamydomonadales</taxon>
        <taxon>Haematococcaceae</taxon>
        <taxon>Haematococcus</taxon>
    </lineage>
</organism>
<comment type="caution">
    <text evidence="3">The sequence shown here is derived from an EMBL/GenBank/DDBJ whole genome shotgun (WGS) entry which is preliminary data.</text>
</comment>